<keyword evidence="1" id="KW-0812">Transmembrane</keyword>
<evidence type="ECO:0000256" key="1">
    <source>
        <dbReference type="SAM" id="Phobius"/>
    </source>
</evidence>
<dbReference type="RefSeq" id="WP_243551059.1">
    <property type="nucleotide sequence ID" value="NZ_CP094532.1"/>
</dbReference>
<organism evidence="2 3">
    <name type="scientific">Chryseobacterium suipulveris</name>
    <dbReference type="NCBI Taxonomy" id="2929800"/>
    <lineage>
        <taxon>Bacteria</taxon>
        <taxon>Pseudomonadati</taxon>
        <taxon>Bacteroidota</taxon>
        <taxon>Flavobacteriia</taxon>
        <taxon>Flavobacteriales</taxon>
        <taxon>Weeksellaceae</taxon>
        <taxon>Chryseobacterium group</taxon>
        <taxon>Chryseobacterium</taxon>
    </lineage>
</organism>
<sequence>MSFKRTICFCDKKITKTFICDWFQIYPLEDYINNELKTSHYPFVLEYKISTDDIKRLSYEDLLEEGDELLEEDNKFFSEMNHEYNVMVYILRLLSIVTNYHFFYTMFQKQDGL</sequence>
<keyword evidence="3" id="KW-1185">Reference proteome</keyword>
<accession>A0ABY4BT83</accession>
<evidence type="ECO:0000313" key="3">
    <source>
        <dbReference type="Proteomes" id="UP000831460"/>
    </source>
</evidence>
<gene>
    <name evidence="2" type="ORF">MTP09_05620</name>
</gene>
<name>A0ABY4BT83_9FLAO</name>
<evidence type="ECO:0000313" key="2">
    <source>
        <dbReference type="EMBL" id="UOE42114.1"/>
    </source>
</evidence>
<keyword evidence="1" id="KW-0472">Membrane</keyword>
<dbReference type="EMBL" id="CP094532">
    <property type="protein sequence ID" value="UOE42114.1"/>
    <property type="molecule type" value="Genomic_DNA"/>
</dbReference>
<reference evidence="2 3" key="1">
    <citation type="submission" date="2022-03" db="EMBL/GenBank/DDBJ databases">
        <title>Chryseobacterium sp. isolated from particulate matters in swine house.</title>
        <authorList>
            <person name="Won M."/>
            <person name="Kim S.-J."/>
            <person name="Kwon S.-W."/>
        </authorList>
    </citation>
    <scope>NUCLEOTIDE SEQUENCE [LARGE SCALE GENOMIC DNA]</scope>
    <source>
        <strain evidence="2 3">SC2-2</strain>
    </source>
</reference>
<protein>
    <submittedName>
        <fullName evidence="2">Uncharacterized protein</fullName>
    </submittedName>
</protein>
<dbReference type="Proteomes" id="UP000831460">
    <property type="component" value="Chromosome"/>
</dbReference>
<keyword evidence="1" id="KW-1133">Transmembrane helix</keyword>
<proteinExistence type="predicted"/>
<feature type="transmembrane region" description="Helical" evidence="1">
    <location>
        <begin position="86"/>
        <end position="107"/>
    </location>
</feature>